<dbReference type="SUPFAM" id="SSF111369">
    <property type="entry name" value="HlyD-like secretion proteins"/>
    <property type="match status" value="1"/>
</dbReference>
<evidence type="ECO:0000313" key="10">
    <source>
        <dbReference type="Proteomes" id="UP000466730"/>
    </source>
</evidence>
<dbReference type="Pfam" id="PF25944">
    <property type="entry name" value="Beta-barrel_RND"/>
    <property type="match status" value="1"/>
</dbReference>
<feature type="domain" description="Multidrug resistance protein MdtA-like barrel-sandwich hybrid" evidence="6">
    <location>
        <begin position="60"/>
        <end position="201"/>
    </location>
</feature>
<dbReference type="InterPro" id="IPR058627">
    <property type="entry name" value="MdtA-like_C"/>
</dbReference>
<comment type="caution">
    <text evidence="9">The sequence shown here is derived from an EMBL/GenBank/DDBJ whole genome shotgun (WGS) entry which is preliminary data.</text>
</comment>
<dbReference type="InterPro" id="IPR058626">
    <property type="entry name" value="MdtA-like_b-barrel"/>
</dbReference>
<dbReference type="Gene3D" id="2.40.420.20">
    <property type="match status" value="1"/>
</dbReference>
<evidence type="ECO:0000259" key="8">
    <source>
        <dbReference type="Pfam" id="PF25967"/>
    </source>
</evidence>
<dbReference type="InterPro" id="IPR058625">
    <property type="entry name" value="MdtA-like_BSH"/>
</dbReference>
<feature type="domain" description="Multidrug resistance protein MdtA-like beta-barrel" evidence="7">
    <location>
        <begin position="206"/>
        <end position="292"/>
    </location>
</feature>
<dbReference type="PANTHER" id="PTHR30158">
    <property type="entry name" value="ACRA/E-RELATED COMPONENT OF DRUG EFFLUX TRANSPORTER"/>
    <property type="match status" value="1"/>
</dbReference>
<dbReference type="NCBIfam" id="TIGR01730">
    <property type="entry name" value="RND_mfp"/>
    <property type="match status" value="1"/>
</dbReference>
<feature type="coiled-coil region" evidence="3">
    <location>
        <begin position="100"/>
        <end position="127"/>
    </location>
</feature>
<sequence>MPRLPRVFAAILMLTLAAAAAPAQQAPGQRPPTPVTVVTLSAQDLTLTTRLPGRVVASATAEVRPQVAGIITERLFDEGAEVVEGEALYRIDSASYEARVAAALAALAQAEATRNAARREADRLSELLQRNVSSQQAVDDALAARDAAEAGLHVAEAQLVAAEIDLDRTTVTAPLSGTVGRSLTTRGALVTAGQAQPLAVIRTLDPVLVDVTMSAAELVAWRRGHMEEALGAADRTVSMTLADGGGYDHTGTLRAAEPYVDERTGVVVLRMEFPNPDKMLLPGMYVQVEMPQGVIENAILAPQSAIGRDRRGRPTAMVVTPENVVEERVLTVLRDRGTDWIVTEGLAEGDRIIVAGLQKVAPGAVVAPEERAAPAPAN</sequence>
<dbReference type="Gene3D" id="1.10.287.470">
    <property type="entry name" value="Helix hairpin bin"/>
    <property type="match status" value="1"/>
</dbReference>
<evidence type="ECO:0000256" key="3">
    <source>
        <dbReference type="SAM" id="Coils"/>
    </source>
</evidence>
<keyword evidence="4" id="KW-0732">Signal</keyword>
<evidence type="ECO:0000313" key="9">
    <source>
        <dbReference type="EMBL" id="MRH21420.1"/>
    </source>
</evidence>
<reference evidence="9 10" key="1">
    <citation type="submission" date="2019-11" db="EMBL/GenBank/DDBJ databases">
        <title>Draft Whole-Genome sequence of the marine photosynthetic bacterium Rhodovulum strictum DSM 11289.</title>
        <authorList>
            <person name="Kyndt J.A."/>
            <person name="Meyer T.E."/>
        </authorList>
    </citation>
    <scope>NUCLEOTIDE SEQUENCE [LARGE SCALE GENOMIC DNA]</scope>
    <source>
        <strain evidence="9 10">DSM 11289</strain>
    </source>
</reference>
<dbReference type="Gene3D" id="2.40.30.170">
    <property type="match status" value="1"/>
</dbReference>
<feature type="domain" description="Multidrug resistance protein MdtA-like alpha-helical hairpin" evidence="5">
    <location>
        <begin position="102"/>
        <end position="169"/>
    </location>
</feature>
<organism evidence="9 10">
    <name type="scientific">Rhodovulum strictum</name>
    <dbReference type="NCBI Taxonomy" id="58314"/>
    <lineage>
        <taxon>Bacteria</taxon>
        <taxon>Pseudomonadati</taxon>
        <taxon>Pseudomonadota</taxon>
        <taxon>Alphaproteobacteria</taxon>
        <taxon>Rhodobacterales</taxon>
        <taxon>Paracoccaceae</taxon>
        <taxon>Rhodovulum</taxon>
    </lineage>
</organism>
<dbReference type="GO" id="GO:0005886">
    <property type="term" value="C:plasma membrane"/>
    <property type="evidence" value="ECO:0007669"/>
    <property type="project" value="UniProtKB-SubCell"/>
</dbReference>
<protein>
    <submittedName>
        <fullName evidence="9">Efflux RND transporter periplasmic adaptor subunit</fullName>
    </submittedName>
</protein>
<comment type="similarity">
    <text evidence="2">Belongs to the membrane fusion protein (MFP) (TC 8.A.1) family.</text>
</comment>
<dbReference type="Gene3D" id="2.40.50.100">
    <property type="match status" value="1"/>
</dbReference>
<comment type="subcellular location">
    <subcellularLocation>
        <location evidence="1">Cell envelope</location>
    </subcellularLocation>
</comment>
<dbReference type="Proteomes" id="UP000466730">
    <property type="component" value="Unassembled WGS sequence"/>
</dbReference>
<evidence type="ECO:0000259" key="6">
    <source>
        <dbReference type="Pfam" id="PF25917"/>
    </source>
</evidence>
<evidence type="ECO:0000256" key="4">
    <source>
        <dbReference type="SAM" id="SignalP"/>
    </source>
</evidence>
<dbReference type="Pfam" id="PF25967">
    <property type="entry name" value="RND-MFP_C"/>
    <property type="match status" value="1"/>
</dbReference>
<keyword evidence="10" id="KW-1185">Reference proteome</keyword>
<evidence type="ECO:0000256" key="1">
    <source>
        <dbReference type="ARBA" id="ARBA00004196"/>
    </source>
</evidence>
<dbReference type="RefSeq" id="WP_153748728.1">
    <property type="nucleotide sequence ID" value="NZ_BAAADI010000011.1"/>
</dbReference>
<evidence type="ECO:0000259" key="7">
    <source>
        <dbReference type="Pfam" id="PF25944"/>
    </source>
</evidence>
<proteinExistence type="inferred from homology"/>
<evidence type="ECO:0000259" key="5">
    <source>
        <dbReference type="Pfam" id="PF25876"/>
    </source>
</evidence>
<dbReference type="Pfam" id="PF25876">
    <property type="entry name" value="HH_MFP_RND"/>
    <property type="match status" value="1"/>
</dbReference>
<feature type="domain" description="Multidrug resistance protein MdtA-like C-terminal permuted SH3" evidence="8">
    <location>
        <begin position="297"/>
        <end position="359"/>
    </location>
</feature>
<feature type="chain" id="PRO_5032327492" evidence="4">
    <location>
        <begin position="26"/>
        <end position="378"/>
    </location>
</feature>
<dbReference type="FunFam" id="2.40.420.20:FF:000001">
    <property type="entry name" value="Efflux RND transporter periplasmic adaptor subunit"/>
    <property type="match status" value="1"/>
</dbReference>
<dbReference type="PANTHER" id="PTHR30158:SF3">
    <property type="entry name" value="MULTIDRUG EFFLUX PUMP SUBUNIT ACRA-RELATED"/>
    <property type="match status" value="1"/>
</dbReference>
<dbReference type="EMBL" id="WJPO01000015">
    <property type="protein sequence ID" value="MRH21420.1"/>
    <property type="molecule type" value="Genomic_DNA"/>
</dbReference>
<evidence type="ECO:0000256" key="2">
    <source>
        <dbReference type="ARBA" id="ARBA00009477"/>
    </source>
</evidence>
<name>A0A844B6Z2_9RHOB</name>
<keyword evidence="3" id="KW-0175">Coiled coil</keyword>
<dbReference type="Pfam" id="PF25917">
    <property type="entry name" value="BSH_RND"/>
    <property type="match status" value="1"/>
</dbReference>
<dbReference type="InterPro" id="IPR058624">
    <property type="entry name" value="MdtA-like_HH"/>
</dbReference>
<accession>A0A844B6Z2</accession>
<dbReference type="GO" id="GO:0046677">
    <property type="term" value="P:response to antibiotic"/>
    <property type="evidence" value="ECO:0007669"/>
    <property type="project" value="TreeGrafter"/>
</dbReference>
<dbReference type="InterPro" id="IPR006143">
    <property type="entry name" value="RND_pump_MFP"/>
</dbReference>
<dbReference type="OrthoDB" id="7811737at2"/>
<gene>
    <name evidence="9" type="ORF">GH815_10485</name>
</gene>
<dbReference type="GO" id="GO:0022857">
    <property type="term" value="F:transmembrane transporter activity"/>
    <property type="evidence" value="ECO:0007669"/>
    <property type="project" value="InterPro"/>
</dbReference>
<dbReference type="AlphaFoldDB" id="A0A844B6Z2"/>
<feature type="signal peptide" evidence="4">
    <location>
        <begin position="1"/>
        <end position="25"/>
    </location>
</feature>